<evidence type="ECO:0000313" key="3">
    <source>
        <dbReference type="Proteomes" id="UP000318571"/>
    </source>
</evidence>
<sequence>MDTSMHTPTQPSKRSTASTPTNDRPTSACSSTSMLEPAVEGLTTPCSSRPSYFSRGGGTMGGGSHGSGSGPRRNQFRPGRFPVRSNPFDCNITMIDKLQRPVLSPSLFNIVQSPNSESTSSSGRFWTIDQQSNLFPVEISDDSPWKQETAHSVMDPELENRTQEAINRYFNQTHDLKSPPDLPVNHSQINSTTLPMDTGASPILRPMLAQSIMDNSSRRSSVDGNVKTTTTQYTQTVMSFPSELPESFEAQLATYFTFFENQRAQHKVISEISTGPSSQQNSSQVQQPMDEQQNNLSTSRRKLFDCGPPDFEEEEEDAFSDRDEDETPHHWMSSPVKRLPSALDHHPGQSSEGEDVEHHFLIPRLMDVKTPTNPIVRSSTWSSGSKEPGTPQYRHRTSVSPAASMGSPTFSPIGPGNSTSILMGSFSRQESASHPPDSNKENVFSPTST</sequence>
<dbReference type="Proteomes" id="UP000318571">
    <property type="component" value="Chromosome 2"/>
</dbReference>
<feature type="compositionally biased region" description="Polar residues" evidence="1">
    <location>
        <begin position="1"/>
        <end position="34"/>
    </location>
</feature>
<evidence type="ECO:0000256" key="1">
    <source>
        <dbReference type="SAM" id="MobiDB-lite"/>
    </source>
</evidence>
<dbReference type="InterPro" id="IPR023252">
    <property type="entry name" value="Aurora_borealis_protein"/>
</dbReference>
<protein>
    <submittedName>
        <fullName evidence="2">Uncharacterized protein</fullName>
    </submittedName>
</protein>
<organism evidence="2 3">
    <name type="scientific">Tigriopus californicus</name>
    <name type="common">Marine copepod</name>
    <dbReference type="NCBI Taxonomy" id="6832"/>
    <lineage>
        <taxon>Eukaryota</taxon>
        <taxon>Metazoa</taxon>
        <taxon>Ecdysozoa</taxon>
        <taxon>Arthropoda</taxon>
        <taxon>Crustacea</taxon>
        <taxon>Multicrustacea</taxon>
        <taxon>Hexanauplia</taxon>
        <taxon>Copepoda</taxon>
        <taxon>Harpacticoida</taxon>
        <taxon>Harpacticidae</taxon>
        <taxon>Tigriopus</taxon>
    </lineage>
</organism>
<feature type="compositionally biased region" description="Gly residues" evidence="1">
    <location>
        <begin position="55"/>
        <end position="69"/>
    </location>
</feature>
<dbReference type="OrthoDB" id="10020858at2759"/>
<dbReference type="AlphaFoldDB" id="A0A553PC73"/>
<keyword evidence="3" id="KW-1185">Reference proteome</keyword>
<feature type="compositionally biased region" description="Polar residues" evidence="1">
    <location>
        <begin position="289"/>
        <end position="298"/>
    </location>
</feature>
<feature type="compositionally biased region" description="Acidic residues" evidence="1">
    <location>
        <begin position="310"/>
        <end position="326"/>
    </location>
</feature>
<dbReference type="EMBL" id="VCGU01000005">
    <property type="protein sequence ID" value="TRY75286.1"/>
    <property type="molecule type" value="Genomic_DNA"/>
</dbReference>
<feature type="region of interest" description="Disordered" evidence="1">
    <location>
        <begin position="271"/>
        <end position="354"/>
    </location>
</feature>
<comment type="caution">
    <text evidence="2">The sequence shown here is derived from an EMBL/GenBank/DDBJ whole genome shotgun (WGS) entry which is preliminary data.</text>
</comment>
<feature type="region of interest" description="Disordered" evidence="1">
    <location>
        <begin position="1"/>
        <end position="83"/>
    </location>
</feature>
<feature type="region of interest" description="Disordered" evidence="1">
    <location>
        <begin position="375"/>
        <end position="449"/>
    </location>
</feature>
<evidence type="ECO:0000313" key="2">
    <source>
        <dbReference type="EMBL" id="TRY75286.1"/>
    </source>
</evidence>
<proteinExistence type="predicted"/>
<feature type="compositionally biased region" description="Polar residues" evidence="1">
    <location>
        <begin position="375"/>
        <end position="385"/>
    </location>
</feature>
<dbReference type="STRING" id="6832.A0A553PC73"/>
<feature type="compositionally biased region" description="Low complexity" evidence="1">
    <location>
        <begin position="277"/>
        <end position="287"/>
    </location>
</feature>
<gene>
    <name evidence="2" type="ORF">TCAL_09758</name>
</gene>
<accession>A0A553PC73</accession>
<dbReference type="Pfam" id="PF15280">
    <property type="entry name" value="BORA_N"/>
    <property type="match status" value="1"/>
</dbReference>
<feature type="compositionally biased region" description="Polar residues" evidence="1">
    <location>
        <begin position="398"/>
        <end position="432"/>
    </location>
</feature>
<name>A0A553PC73_TIGCA</name>
<dbReference type="PRINTS" id="PR02038">
    <property type="entry name" value="AURORABORA"/>
</dbReference>
<reference evidence="2 3" key="1">
    <citation type="journal article" date="2018" name="Nat. Ecol. Evol.">
        <title>Genomic signatures of mitonuclear coevolution across populations of Tigriopus californicus.</title>
        <authorList>
            <person name="Barreto F.S."/>
            <person name="Watson E.T."/>
            <person name="Lima T.G."/>
            <person name="Willett C.S."/>
            <person name="Edmands S."/>
            <person name="Li W."/>
            <person name="Burton R.S."/>
        </authorList>
    </citation>
    <scope>NUCLEOTIDE SEQUENCE [LARGE SCALE GENOMIC DNA]</scope>
    <source>
        <strain evidence="2 3">San Diego</strain>
    </source>
</reference>